<gene>
    <name evidence="2" type="ORF">GCM10023082_49960</name>
</gene>
<accession>A0ABP7FW42</accession>
<feature type="chain" id="PRO_5047242893" evidence="1">
    <location>
        <begin position="21"/>
        <end position="71"/>
    </location>
</feature>
<proteinExistence type="predicted"/>
<reference evidence="3" key="1">
    <citation type="journal article" date="2019" name="Int. J. Syst. Evol. Microbiol.">
        <title>The Global Catalogue of Microorganisms (GCM) 10K type strain sequencing project: providing services to taxonomists for standard genome sequencing and annotation.</title>
        <authorList>
            <consortium name="The Broad Institute Genomics Platform"/>
            <consortium name="The Broad Institute Genome Sequencing Center for Infectious Disease"/>
            <person name="Wu L."/>
            <person name="Ma J."/>
        </authorList>
    </citation>
    <scope>NUCLEOTIDE SEQUENCE [LARGE SCALE GENOMIC DNA]</scope>
    <source>
        <strain evidence="3">JCM 30846</strain>
    </source>
</reference>
<evidence type="ECO:0000256" key="1">
    <source>
        <dbReference type="SAM" id="SignalP"/>
    </source>
</evidence>
<protein>
    <submittedName>
        <fullName evidence="2">Uncharacterized protein</fullName>
    </submittedName>
</protein>
<name>A0ABP7FW42_9ACTN</name>
<sequence>MKPLSRFINLFRSAFLCSLASVQPSAGTSDLPISITHRSAEQGLFGPIGAEVSTEAGWTSDCGAGTGLETC</sequence>
<evidence type="ECO:0000313" key="3">
    <source>
        <dbReference type="Proteomes" id="UP001499884"/>
    </source>
</evidence>
<keyword evidence="3" id="KW-1185">Reference proteome</keyword>
<dbReference type="Proteomes" id="UP001499884">
    <property type="component" value="Unassembled WGS sequence"/>
</dbReference>
<dbReference type="EMBL" id="BAABEP010000045">
    <property type="protein sequence ID" value="GAA3747623.1"/>
    <property type="molecule type" value="Genomic_DNA"/>
</dbReference>
<comment type="caution">
    <text evidence="2">The sequence shown here is derived from an EMBL/GenBank/DDBJ whole genome shotgun (WGS) entry which is preliminary data.</text>
</comment>
<keyword evidence="1" id="KW-0732">Signal</keyword>
<feature type="signal peptide" evidence="1">
    <location>
        <begin position="1"/>
        <end position="20"/>
    </location>
</feature>
<organism evidence="2 3">
    <name type="scientific">Streptomyces tremellae</name>
    <dbReference type="NCBI Taxonomy" id="1124239"/>
    <lineage>
        <taxon>Bacteria</taxon>
        <taxon>Bacillati</taxon>
        <taxon>Actinomycetota</taxon>
        <taxon>Actinomycetes</taxon>
        <taxon>Kitasatosporales</taxon>
        <taxon>Streptomycetaceae</taxon>
        <taxon>Streptomyces</taxon>
    </lineage>
</organism>
<evidence type="ECO:0000313" key="2">
    <source>
        <dbReference type="EMBL" id="GAA3747623.1"/>
    </source>
</evidence>